<dbReference type="InterPro" id="IPR000306">
    <property type="entry name" value="Znf_FYVE"/>
</dbReference>
<dbReference type="Proteomes" id="UP001162131">
    <property type="component" value="Unassembled WGS sequence"/>
</dbReference>
<dbReference type="SUPFAM" id="SSF57903">
    <property type="entry name" value="FYVE/PHD zinc finger"/>
    <property type="match status" value="1"/>
</dbReference>
<evidence type="ECO:0000313" key="9">
    <source>
        <dbReference type="Proteomes" id="UP001162131"/>
    </source>
</evidence>
<dbReference type="GO" id="GO:0031623">
    <property type="term" value="P:receptor internalization"/>
    <property type="evidence" value="ECO:0007669"/>
    <property type="project" value="TreeGrafter"/>
</dbReference>
<evidence type="ECO:0000256" key="1">
    <source>
        <dbReference type="ARBA" id="ARBA00022723"/>
    </source>
</evidence>
<keyword evidence="5" id="KW-0175">Coiled coil</keyword>
<dbReference type="SMART" id="SM00064">
    <property type="entry name" value="FYVE"/>
    <property type="match status" value="1"/>
</dbReference>
<organism evidence="8 9">
    <name type="scientific">Blepharisma stoltei</name>
    <dbReference type="NCBI Taxonomy" id="1481888"/>
    <lineage>
        <taxon>Eukaryota</taxon>
        <taxon>Sar</taxon>
        <taxon>Alveolata</taxon>
        <taxon>Ciliophora</taxon>
        <taxon>Postciliodesmatophora</taxon>
        <taxon>Heterotrichea</taxon>
        <taxon>Heterotrichida</taxon>
        <taxon>Blepharismidae</taxon>
        <taxon>Blepharisma</taxon>
    </lineage>
</organism>
<dbReference type="InterPro" id="IPR017073">
    <property type="entry name" value="HGS/VPS27"/>
</dbReference>
<feature type="region of interest" description="Disordered" evidence="6">
    <location>
        <begin position="20"/>
        <end position="47"/>
    </location>
</feature>
<dbReference type="InterPro" id="IPR013083">
    <property type="entry name" value="Znf_RING/FYVE/PHD"/>
</dbReference>
<dbReference type="PROSITE" id="PS50178">
    <property type="entry name" value="ZF_FYVE"/>
    <property type="match status" value="1"/>
</dbReference>
<dbReference type="GO" id="GO:0005769">
    <property type="term" value="C:early endosome"/>
    <property type="evidence" value="ECO:0007669"/>
    <property type="project" value="TreeGrafter"/>
</dbReference>
<evidence type="ECO:0000259" key="7">
    <source>
        <dbReference type="PROSITE" id="PS50178"/>
    </source>
</evidence>
<proteinExistence type="predicted"/>
<evidence type="ECO:0000256" key="5">
    <source>
        <dbReference type="SAM" id="Coils"/>
    </source>
</evidence>
<keyword evidence="1" id="KW-0479">Metal-binding</keyword>
<dbReference type="CDD" id="cd15760">
    <property type="entry name" value="FYVE_scVPS27p_like"/>
    <property type="match status" value="1"/>
</dbReference>
<dbReference type="GO" id="GO:0008270">
    <property type="term" value="F:zinc ion binding"/>
    <property type="evidence" value="ECO:0007669"/>
    <property type="project" value="UniProtKB-KW"/>
</dbReference>
<evidence type="ECO:0000256" key="6">
    <source>
        <dbReference type="SAM" id="MobiDB-lite"/>
    </source>
</evidence>
<keyword evidence="2 4" id="KW-0863">Zinc-finger</keyword>
<dbReference type="EMBL" id="CAJZBQ010000024">
    <property type="protein sequence ID" value="CAG9320012.1"/>
    <property type="molecule type" value="Genomic_DNA"/>
</dbReference>
<evidence type="ECO:0000256" key="2">
    <source>
        <dbReference type="ARBA" id="ARBA00022771"/>
    </source>
</evidence>
<gene>
    <name evidence="8" type="ORF">BSTOLATCC_MIC25253</name>
</gene>
<feature type="coiled-coil region" evidence="5">
    <location>
        <begin position="111"/>
        <end position="240"/>
    </location>
</feature>
<dbReference type="AlphaFoldDB" id="A0AAU9J6U4"/>
<dbReference type="Pfam" id="PF01363">
    <property type="entry name" value="FYVE"/>
    <property type="match status" value="1"/>
</dbReference>
<keyword evidence="9" id="KW-1185">Reference proteome</keyword>
<dbReference type="GO" id="GO:0032456">
    <property type="term" value="P:endocytic recycling"/>
    <property type="evidence" value="ECO:0007669"/>
    <property type="project" value="TreeGrafter"/>
</dbReference>
<accession>A0AAU9J6U4</accession>
<protein>
    <recommendedName>
        <fullName evidence="7">FYVE-type domain-containing protein</fullName>
    </recommendedName>
</protein>
<keyword evidence="3" id="KW-0862">Zinc</keyword>
<name>A0AAU9J6U4_9CILI</name>
<dbReference type="PANTHER" id="PTHR46275">
    <property type="entry name" value="HEPATOCYTE GROWTH FACTOR-REGULATED TYROSINE KINASE SUBSTRATE"/>
    <property type="match status" value="1"/>
</dbReference>
<feature type="domain" description="FYVE-type" evidence="7">
    <location>
        <begin position="49"/>
        <end position="106"/>
    </location>
</feature>
<evidence type="ECO:0000256" key="4">
    <source>
        <dbReference type="PROSITE-ProRule" id="PRU00091"/>
    </source>
</evidence>
<sequence length="282" mass="32492">MDESDKAYLRKLNSMDSFTSLSSFSTSQTSSSSFMSKSLSLKPDGSPDLKNDNKCHICDKKFSLTNRRHHCRYCGNSICEDHSIKRRVNGEAKKIRMCDNCDREIISGEIKDEIENEISRLQNEVQLVRELNERLAKEHSEKFSKVNNLEAELTNAEKAQKQKEQTLQDKLNLELERGEKARAEVDELRRALEQSHTCEREIGDKCTAYEARLANLKSESETLRERKEELINQVEHLTNKLKGSLPLDQIKMVLCPRCQQKLNQTYRPFSMNGSVLEDEGES</sequence>
<dbReference type="GO" id="GO:0043130">
    <property type="term" value="F:ubiquitin binding"/>
    <property type="evidence" value="ECO:0007669"/>
    <property type="project" value="TreeGrafter"/>
</dbReference>
<evidence type="ECO:0000256" key="3">
    <source>
        <dbReference type="ARBA" id="ARBA00022833"/>
    </source>
</evidence>
<dbReference type="Gene3D" id="3.30.40.10">
    <property type="entry name" value="Zinc/RING finger domain, C3HC4 (zinc finger)"/>
    <property type="match status" value="1"/>
</dbReference>
<comment type="caution">
    <text evidence="8">The sequence shown here is derived from an EMBL/GenBank/DDBJ whole genome shotgun (WGS) entry which is preliminary data.</text>
</comment>
<dbReference type="InterPro" id="IPR017455">
    <property type="entry name" value="Znf_FYVE-rel"/>
</dbReference>
<dbReference type="InterPro" id="IPR011011">
    <property type="entry name" value="Znf_FYVE_PHD"/>
</dbReference>
<evidence type="ECO:0000313" key="8">
    <source>
        <dbReference type="EMBL" id="CAG9320012.1"/>
    </source>
</evidence>
<dbReference type="PANTHER" id="PTHR46275:SF1">
    <property type="entry name" value="HEPATOCYTE GROWTH FACTOR-REGULATED TYROSINE KINASE SUBSTRATE"/>
    <property type="match status" value="1"/>
</dbReference>
<feature type="compositionally biased region" description="Low complexity" evidence="6">
    <location>
        <begin position="20"/>
        <end position="41"/>
    </location>
</feature>
<reference evidence="8" key="1">
    <citation type="submission" date="2021-09" db="EMBL/GenBank/DDBJ databases">
        <authorList>
            <consortium name="AG Swart"/>
            <person name="Singh M."/>
            <person name="Singh A."/>
            <person name="Seah K."/>
            <person name="Emmerich C."/>
        </authorList>
    </citation>
    <scope>NUCLEOTIDE SEQUENCE</scope>
    <source>
        <strain evidence="8">ATCC30299</strain>
    </source>
</reference>